<dbReference type="Proteomes" id="UP000664795">
    <property type="component" value="Unassembled WGS sequence"/>
</dbReference>
<comment type="caution">
    <text evidence="1">The sequence shown here is derived from an EMBL/GenBank/DDBJ whole genome shotgun (WGS) entry which is preliminary data.</text>
</comment>
<dbReference type="PROSITE" id="PS51257">
    <property type="entry name" value="PROKAR_LIPOPROTEIN"/>
    <property type="match status" value="1"/>
</dbReference>
<name>A0A939G0A9_9BACT</name>
<accession>A0A939G0A9</accession>
<organism evidence="1 2">
    <name type="scientific">Fibrella aquatilis</name>
    <dbReference type="NCBI Taxonomy" id="2817059"/>
    <lineage>
        <taxon>Bacteria</taxon>
        <taxon>Pseudomonadati</taxon>
        <taxon>Bacteroidota</taxon>
        <taxon>Cytophagia</taxon>
        <taxon>Cytophagales</taxon>
        <taxon>Spirosomataceae</taxon>
        <taxon>Fibrella</taxon>
    </lineage>
</organism>
<sequence length="169" mass="19054">MNNRPIISSKQRGQRTLILVILSMLTGCRLLHSRGGFCGVDRAIMWSDFATPANPTQEINGEDRIRLIETPIQDPRRLIISFEAQPPVRWWKRVSVLDGDCRLVPGGRLETEGDRAGPVTITLTLAQANRGSFLISKAKFLGIHTGMYNTPKDLHTKMGKSLRFIWEKD</sequence>
<evidence type="ECO:0000313" key="2">
    <source>
        <dbReference type="Proteomes" id="UP000664795"/>
    </source>
</evidence>
<reference evidence="1 2" key="1">
    <citation type="submission" date="2021-03" db="EMBL/GenBank/DDBJ databases">
        <title>Fibrella sp. HMF5036 genome sequencing and assembly.</title>
        <authorList>
            <person name="Kang H."/>
            <person name="Kim H."/>
            <person name="Bae S."/>
            <person name="Joh K."/>
        </authorList>
    </citation>
    <scope>NUCLEOTIDE SEQUENCE [LARGE SCALE GENOMIC DNA]</scope>
    <source>
        <strain evidence="1 2">HMF5036</strain>
    </source>
</reference>
<dbReference type="EMBL" id="JAFMYU010000002">
    <property type="protein sequence ID" value="MBO0930027.1"/>
    <property type="molecule type" value="Genomic_DNA"/>
</dbReference>
<proteinExistence type="predicted"/>
<keyword evidence="2" id="KW-1185">Reference proteome</keyword>
<dbReference type="RefSeq" id="WP_207333993.1">
    <property type="nucleotide sequence ID" value="NZ_JAFMYU010000002.1"/>
</dbReference>
<evidence type="ECO:0000313" key="1">
    <source>
        <dbReference type="EMBL" id="MBO0930027.1"/>
    </source>
</evidence>
<gene>
    <name evidence="1" type="ORF">J2I48_03435</name>
</gene>
<dbReference type="AlphaFoldDB" id="A0A939G0A9"/>
<protein>
    <recommendedName>
        <fullName evidence="3">Lipoprotein</fullName>
    </recommendedName>
</protein>
<evidence type="ECO:0008006" key="3">
    <source>
        <dbReference type="Google" id="ProtNLM"/>
    </source>
</evidence>